<evidence type="ECO:0008006" key="4">
    <source>
        <dbReference type="Google" id="ProtNLM"/>
    </source>
</evidence>
<dbReference type="Proteomes" id="UP000016567">
    <property type="component" value="Unassembled WGS sequence"/>
</dbReference>
<keyword evidence="3" id="KW-1185">Reference proteome</keyword>
<dbReference type="EMBL" id="BATL01000105">
    <property type="protein sequence ID" value="GAD77976.1"/>
    <property type="molecule type" value="Genomic_DNA"/>
</dbReference>
<comment type="caution">
    <text evidence="2">The sequence shown here is derived from an EMBL/GenBank/DDBJ whole genome shotgun (WGS) entry which is preliminary data.</text>
</comment>
<reference evidence="2 3" key="1">
    <citation type="submission" date="2013-09" db="EMBL/GenBank/DDBJ databases">
        <title>Whole genome shotgun sequence of Vibrio azureus NBRC 104587.</title>
        <authorList>
            <person name="Isaki S."/>
            <person name="Hosoyama A."/>
            <person name="Numata M."/>
            <person name="Hashimoto M."/>
            <person name="Hosoyama Y."/>
            <person name="Tsuchikane K."/>
            <person name="Noguchi M."/>
            <person name="Hirakata S."/>
            <person name="Ichikawa N."/>
            <person name="Ohji S."/>
            <person name="Yamazoe A."/>
            <person name="Fujita N."/>
        </authorList>
    </citation>
    <scope>NUCLEOTIDE SEQUENCE [LARGE SCALE GENOMIC DNA]</scope>
    <source>
        <strain evidence="2 3">NBRC 104587</strain>
    </source>
</reference>
<evidence type="ECO:0000313" key="3">
    <source>
        <dbReference type="Proteomes" id="UP000016567"/>
    </source>
</evidence>
<gene>
    <name evidence="2" type="ORF">VAZ01S_105_00040</name>
</gene>
<feature type="compositionally biased region" description="Basic and acidic residues" evidence="1">
    <location>
        <begin position="15"/>
        <end position="25"/>
    </location>
</feature>
<name>U3ADH1_9VIBR</name>
<proteinExistence type="predicted"/>
<dbReference type="AlphaFoldDB" id="U3ADH1"/>
<evidence type="ECO:0000313" key="2">
    <source>
        <dbReference type="EMBL" id="GAD77976.1"/>
    </source>
</evidence>
<sequence length="65" mass="7396">MEAHYSPTGMANSKTDMRDAPDYELKPLPFEDRSCLEKNIKDATFLEQIVQFTFIEAQVCPTLGI</sequence>
<feature type="region of interest" description="Disordered" evidence="1">
    <location>
        <begin position="1"/>
        <end position="25"/>
    </location>
</feature>
<evidence type="ECO:0000256" key="1">
    <source>
        <dbReference type="SAM" id="MobiDB-lite"/>
    </source>
</evidence>
<organism evidence="2 3">
    <name type="scientific">Vibrio azureus NBRC 104587</name>
    <dbReference type="NCBI Taxonomy" id="1219077"/>
    <lineage>
        <taxon>Bacteria</taxon>
        <taxon>Pseudomonadati</taxon>
        <taxon>Pseudomonadota</taxon>
        <taxon>Gammaproteobacteria</taxon>
        <taxon>Vibrionales</taxon>
        <taxon>Vibrionaceae</taxon>
        <taxon>Vibrio</taxon>
    </lineage>
</organism>
<protein>
    <recommendedName>
        <fullName evidence="4">Transposase</fullName>
    </recommendedName>
</protein>
<accession>U3ADH1</accession>